<dbReference type="EMBL" id="KL403458">
    <property type="protein sequence ID" value="KEH15609.1"/>
    <property type="molecule type" value="Genomic_DNA"/>
</dbReference>
<evidence type="ECO:0000256" key="1">
    <source>
        <dbReference type="SAM" id="SignalP"/>
    </source>
</evidence>
<accession>A0A072TDH2</accession>
<sequence length="158" mass="17865">MGLWVLLLIRCSTFTILSDVRHITHTCTQQHSPSSVSPSIHLAPPQAEALTLHVSPLLVSLQTDRHCLHRRCCFLRKRTDCLDHTLRRTGSDTTIGSLRELWGPPHRGLNNPTSKRDTTLLPKNFKTICLWALLLIRCSTFTILSDVGHITHTCTQQQ</sequence>
<organism evidence="2 4">
    <name type="scientific">Medicago truncatula</name>
    <name type="common">Barrel medic</name>
    <name type="synonym">Medicago tribuloides</name>
    <dbReference type="NCBI Taxonomy" id="3880"/>
    <lineage>
        <taxon>Eukaryota</taxon>
        <taxon>Viridiplantae</taxon>
        <taxon>Streptophyta</taxon>
        <taxon>Embryophyta</taxon>
        <taxon>Tracheophyta</taxon>
        <taxon>Spermatophyta</taxon>
        <taxon>Magnoliopsida</taxon>
        <taxon>eudicotyledons</taxon>
        <taxon>Gunneridae</taxon>
        <taxon>Pentapetalae</taxon>
        <taxon>rosids</taxon>
        <taxon>fabids</taxon>
        <taxon>Fabales</taxon>
        <taxon>Fabaceae</taxon>
        <taxon>Papilionoideae</taxon>
        <taxon>50 kb inversion clade</taxon>
        <taxon>NPAAA clade</taxon>
        <taxon>Hologalegina</taxon>
        <taxon>IRL clade</taxon>
        <taxon>Trifolieae</taxon>
        <taxon>Medicago</taxon>
    </lineage>
</organism>
<reference evidence="2 4" key="2">
    <citation type="journal article" date="2014" name="BMC Genomics">
        <title>An improved genome release (version Mt4.0) for the model legume Medicago truncatula.</title>
        <authorList>
            <person name="Tang H."/>
            <person name="Krishnakumar V."/>
            <person name="Bidwell S."/>
            <person name="Rosen B."/>
            <person name="Chan A."/>
            <person name="Zhou S."/>
            <person name="Gentzbittel L."/>
            <person name="Childs K.L."/>
            <person name="Yandell M."/>
            <person name="Gundlach H."/>
            <person name="Mayer K.F."/>
            <person name="Schwartz D.C."/>
            <person name="Town C.D."/>
        </authorList>
    </citation>
    <scope>GENOME REANNOTATION</scope>
    <source>
        <strain evidence="2">A17</strain>
        <strain evidence="3 4">cv. Jemalong A17</strain>
    </source>
</reference>
<feature type="signal peptide" evidence="1">
    <location>
        <begin position="1"/>
        <end position="18"/>
    </location>
</feature>
<feature type="chain" id="PRO_5014498624" description="Transmembrane protein" evidence="1">
    <location>
        <begin position="19"/>
        <end position="158"/>
    </location>
</feature>
<dbReference type="EnsemblPlants" id="KEH15609">
    <property type="protein sequence ID" value="KEH15609"/>
    <property type="gene ID" value="MTR_0734s0020"/>
</dbReference>
<keyword evidence="4" id="KW-1185">Reference proteome</keyword>
<dbReference type="AlphaFoldDB" id="A0A072TDH2"/>
<reference evidence="2 4" key="1">
    <citation type="journal article" date="2011" name="Nature">
        <title>The Medicago genome provides insight into the evolution of rhizobial symbioses.</title>
        <authorList>
            <person name="Young N.D."/>
            <person name="Debelle F."/>
            <person name="Oldroyd G.E."/>
            <person name="Geurts R."/>
            <person name="Cannon S.B."/>
            <person name="Udvardi M.K."/>
            <person name="Benedito V.A."/>
            <person name="Mayer K.F."/>
            <person name="Gouzy J."/>
            <person name="Schoof H."/>
            <person name="Van de Peer Y."/>
            <person name="Proost S."/>
            <person name="Cook D.R."/>
            <person name="Meyers B.C."/>
            <person name="Spannagl M."/>
            <person name="Cheung F."/>
            <person name="De Mita S."/>
            <person name="Krishnakumar V."/>
            <person name="Gundlach H."/>
            <person name="Zhou S."/>
            <person name="Mudge J."/>
            <person name="Bharti A.K."/>
            <person name="Murray J.D."/>
            <person name="Naoumkina M.A."/>
            <person name="Rosen B."/>
            <person name="Silverstein K.A."/>
            <person name="Tang H."/>
            <person name="Rombauts S."/>
            <person name="Zhao P.X."/>
            <person name="Zhou P."/>
            <person name="Barbe V."/>
            <person name="Bardou P."/>
            <person name="Bechner M."/>
            <person name="Bellec A."/>
            <person name="Berger A."/>
            <person name="Berges H."/>
            <person name="Bidwell S."/>
            <person name="Bisseling T."/>
            <person name="Choisne N."/>
            <person name="Couloux A."/>
            <person name="Denny R."/>
            <person name="Deshpande S."/>
            <person name="Dai X."/>
            <person name="Doyle J.J."/>
            <person name="Dudez A.M."/>
            <person name="Farmer A.D."/>
            <person name="Fouteau S."/>
            <person name="Franken C."/>
            <person name="Gibelin C."/>
            <person name="Gish J."/>
            <person name="Goldstein S."/>
            <person name="Gonzalez A.J."/>
            <person name="Green P.J."/>
            <person name="Hallab A."/>
            <person name="Hartog M."/>
            <person name="Hua A."/>
            <person name="Humphray S.J."/>
            <person name="Jeong D.H."/>
            <person name="Jing Y."/>
            <person name="Jocker A."/>
            <person name="Kenton S.M."/>
            <person name="Kim D.J."/>
            <person name="Klee K."/>
            <person name="Lai H."/>
            <person name="Lang C."/>
            <person name="Lin S."/>
            <person name="Macmil S.L."/>
            <person name="Magdelenat G."/>
            <person name="Matthews L."/>
            <person name="McCorrison J."/>
            <person name="Monaghan E.L."/>
            <person name="Mun J.H."/>
            <person name="Najar F.Z."/>
            <person name="Nicholson C."/>
            <person name="Noirot C."/>
            <person name="O'Bleness M."/>
            <person name="Paule C.R."/>
            <person name="Poulain J."/>
            <person name="Prion F."/>
            <person name="Qin B."/>
            <person name="Qu C."/>
            <person name="Retzel E.F."/>
            <person name="Riddle C."/>
            <person name="Sallet E."/>
            <person name="Samain S."/>
            <person name="Samson N."/>
            <person name="Sanders I."/>
            <person name="Saurat O."/>
            <person name="Scarpelli C."/>
            <person name="Schiex T."/>
            <person name="Segurens B."/>
            <person name="Severin A.J."/>
            <person name="Sherrier D.J."/>
            <person name="Shi R."/>
            <person name="Sims S."/>
            <person name="Singer S.R."/>
            <person name="Sinharoy S."/>
            <person name="Sterck L."/>
            <person name="Viollet A."/>
            <person name="Wang B.B."/>
            <person name="Wang K."/>
            <person name="Wang M."/>
            <person name="Wang X."/>
            <person name="Warfsmann J."/>
            <person name="Weissenbach J."/>
            <person name="White D.D."/>
            <person name="White J.D."/>
            <person name="Wiley G.B."/>
            <person name="Wincker P."/>
            <person name="Xing Y."/>
            <person name="Yang L."/>
            <person name="Yao Z."/>
            <person name="Ying F."/>
            <person name="Zhai J."/>
            <person name="Zhou L."/>
            <person name="Zuber A."/>
            <person name="Denarie J."/>
            <person name="Dixon R.A."/>
            <person name="May G.D."/>
            <person name="Schwartz D.C."/>
            <person name="Rogers J."/>
            <person name="Quetier F."/>
            <person name="Town C.D."/>
            <person name="Roe B.A."/>
        </authorList>
    </citation>
    <scope>NUCLEOTIDE SEQUENCE [LARGE SCALE GENOMIC DNA]</scope>
    <source>
        <strain evidence="2">A17</strain>
        <strain evidence="3 4">cv. Jemalong A17</strain>
    </source>
</reference>
<keyword evidence="1" id="KW-0732">Signal</keyword>
<evidence type="ECO:0008006" key="5">
    <source>
        <dbReference type="Google" id="ProtNLM"/>
    </source>
</evidence>
<dbReference type="HOGENOM" id="CLU_142501_0_0_1"/>
<evidence type="ECO:0000313" key="2">
    <source>
        <dbReference type="EMBL" id="KEH15609.1"/>
    </source>
</evidence>
<proteinExistence type="predicted"/>
<evidence type="ECO:0000313" key="3">
    <source>
        <dbReference type="EnsemblPlants" id="KEH15609"/>
    </source>
</evidence>
<reference evidence="3" key="3">
    <citation type="submission" date="2015-06" db="UniProtKB">
        <authorList>
            <consortium name="EnsemblPlants"/>
        </authorList>
    </citation>
    <scope>IDENTIFICATION</scope>
    <source>
        <strain evidence="3">cv. Jemalong A17</strain>
    </source>
</reference>
<protein>
    <recommendedName>
        <fullName evidence="5">Transmembrane protein</fullName>
    </recommendedName>
</protein>
<evidence type="ECO:0000313" key="4">
    <source>
        <dbReference type="Proteomes" id="UP000002051"/>
    </source>
</evidence>
<gene>
    <name evidence="2" type="ORF">MTR_0734s0020</name>
</gene>
<name>A0A072TDH2_MEDTR</name>
<dbReference type="Proteomes" id="UP000002051">
    <property type="component" value="Unassembled WGS sequence"/>
</dbReference>